<dbReference type="InterPro" id="IPR014729">
    <property type="entry name" value="Rossmann-like_a/b/a_fold"/>
</dbReference>
<dbReference type="EMBL" id="FOCE01000002">
    <property type="protein sequence ID" value="SEM93989.1"/>
    <property type="molecule type" value="Genomic_DNA"/>
</dbReference>
<evidence type="ECO:0000256" key="3">
    <source>
        <dbReference type="ARBA" id="ARBA00022827"/>
    </source>
</evidence>
<feature type="domain" description="Photolyase/cryptochrome alpha/beta" evidence="6">
    <location>
        <begin position="1"/>
        <end position="130"/>
    </location>
</feature>
<reference evidence="7 8" key="1">
    <citation type="submission" date="2016-10" db="EMBL/GenBank/DDBJ databases">
        <authorList>
            <person name="de Groot N.N."/>
        </authorList>
    </citation>
    <scope>NUCLEOTIDE SEQUENCE [LARGE SCALE GENOMIC DNA]</scope>
    <source>
        <strain evidence="7 8">DSM 3857</strain>
    </source>
</reference>
<keyword evidence="2 4" id="KW-0285">Flavoprotein</keyword>
<dbReference type="Proteomes" id="UP000198761">
    <property type="component" value="Unassembled WGS sequence"/>
</dbReference>
<feature type="compositionally biased region" description="Pro residues" evidence="5">
    <location>
        <begin position="409"/>
        <end position="418"/>
    </location>
</feature>
<dbReference type="GO" id="GO:0003904">
    <property type="term" value="F:deoxyribodipyrimidine photo-lyase activity"/>
    <property type="evidence" value="ECO:0007669"/>
    <property type="project" value="TreeGrafter"/>
</dbReference>
<dbReference type="InterPro" id="IPR036155">
    <property type="entry name" value="Crypto/Photolyase_N_sf"/>
</dbReference>
<dbReference type="OrthoDB" id="9772484at2"/>
<protein>
    <submittedName>
        <fullName evidence="7">Deoxyribodipyrimidine photo-lyase</fullName>
    </submittedName>
</protein>
<keyword evidence="8" id="KW-1185">Reference proteome</keyword>
<keyword evidence="7" id="KW-0456">Lyase</keyword>
<dbReference type="InterPro" id="IPR006050">
    <property type="entry name" value="DNA_photolyase_N"/>
</dbReference>
<name>A0A1H8CGG6_9RHOB</name>
<dbReference type="STRING" id="933059.SAMN04488103_102502"/>
<accession>A0A1H8CGG6</accession>
<feature type="binding site" evidence="4">
    <location>
        <begin position="202"/>
        <end position="206"/>
    </location>
    <ligand>
        <name>FAD</name>
        <dbReference type="ChEBI" id="CHEBI:57692"/>
    </ligand>
</feature>
<evidence type="ECO:0000256" key="4">
    <source>
        <dbReference type="PIRSR" id="PIRSR602081-1"/>
    </source>
</evidence>
<dbReference type="SUPFAM" id="SSF48173">
    <property type="entry name" value="Cryptochrome/photolyase FAD-binding domain"/>
    <property type="match status" value="1"/>
</dbReference>
<comment type="cofactor">
    <cofactor evidence="1">
        <name>(6R)-5,10-methylene-5,6,7,8-tetrahydrofolate</name>
        <dbReference type="ChEBI" id="CHEBI:15636"/>
    </cofactor>
</comment>
<organism evidence="7 8">
    <name type="scientific">Gemmobacter aquatilis</name>
    <dbReference type="NCBI Taxonomy" id="933059"/>
    <lineage>
        <taxon>Bacteria</taxon>
        <taxon>Pseudomonadati</taxon>
        <taxon>Pseudomonadota</taxon>
        <taxon>Alphaproteobacteria</taxon>
        <taxon>Rhodobacterales</taxon>
        <taxon>Paracoccaceae</taxon>
        <taxon>Gemmobacter</taxon>
    </lineage>
</organism>
<proteinExistence type="predicted"/>
<comment type="cofactor">
    <cofactor evidence="4">
        <name>FAD</name>
        <dbReference type="ChEBI" id="CHEBI:57692"/>
    </cofactor>
    <text evidence="4">Binds 1 FAD per subunit.</text>
</comment>
<dbReference type="InterPro" id="IPR002081">
    <property type="entry name" value="Cryptochrome/DNA_photolyase_1"/>
</dbReference>
<dbReference type="GO" id="GO:0003677">
    <property type="term" value="F:DNA binding"/>
    <property type="evidence" value="ECO:0007669"/>
    <property type="project" value="TreeGrafter"/>
</dbReference>
<dbReference type="Pfam" id="PF00875">
    <property type="entry name" value="DNA_photolyase"/>
    <property type="match status" value="1"/>
</dbReference>
<dbReference type="Gene3D" id="3.40.50.620">
    <property type="entry name" value="HUPs"/>
    <property type="match status" value="1"/>
</dbReference>
<dbReference type="InterPro" id="IPR005101">
    <property type="entry name" value="Cryptochr/Photolyase_FAD-bd"/>
</dbReference>
<dbReference type="PROSITE" id="PS51645">
    <property type="entry name" value="PHR_CRY_ALPHA_BETA"/>
    <property type="match status" value="1"/>
</dbReference>
<dbReference type="GO" id="GO:0071949">
    <property type="term" value="F:FAD binding"/>
    <property type="evidence" value="ECO:0007669"/>
    <property type="project" value="TreeGrafter"/>
</dbReference>
<dbReference type="SUPFAM" id="SSF52425">
    <property type="entry name" value="Cryptochrome/photolyase, N-terminal domain"/>
    <property type="match status" value="1"/>
</dbReference>
<feature type="binding site" evidence="4">
    <location>
        <begin position="330"/>
        <end position="332"/>
    </location>
    <ligand>
        <name>FAD</name>
        <dbReference type="ChEBI" id="CHEBI:57692"/>
    </ligand>
</feature>
<dbReference type="Gene3D" id="1.10.579.10">
    <property type="entry name" value="DNA Cyclobutane Dipyrimidine Photolyase, subunit A, domain 3"/>
    <property type="match status" value="1"/>
</dbReference>
<evidence type="ECO:0000313" key="8">
    <source>
        <dbReference type="Proteomes" id="UP000198761"/>
    </source>
</evidence>
<dbReference type="PANTHER" id="PTHR11455:SF9">
    <property type="entry name" value="CRYPTOCHROME CIRCADIAN CLOCK 5 ISOFORM X1"/>
    <property type="match status" value="1"/>
</dbReference>
<feature type="compositionally biased region" description="Low complexity" evidence="5">
    <location>
        <begin position="419"/>
        <end position="430"/>
    </location>
</feature>
<evidence type="ECO:0000313" key="7">
    <source>
        <dbReference type="EMBL" id="SEM93989.1"/>
    </source>
</evidence>
<dbReference type="InterPro" id="IPR036134">
    <property type="entry name" value="Crypto/Photolyase_FAD-like_sf"/>
</dbReference>
<sequence>MNVLIWFKRDLRLEDQPALALAAAKGPVLPVHVVDPEDWAQPDRAARHWAFAAESLTDLRAALAAHGVPLVLRTGETVAVLDRLVRAHAITEIVSQAAPGTGWAQARDRRVAAWARSTGLRWTELPPDATPPADLPPLTATGPVEPGTLPSARALHLADDPCPNRPPGGRPAALALLDSYLSTRAASPRDSRHPPLTAERASARLSAHLAFGTLGTAEIATACAARLAERPGPAIAAGLRHLRTGLSLRAAAHAAALSPPAPRLIGDARLRHALEQGETGLPFLDACLRYLRATGWLNHRCRALVASAALHHLGLDPAETGTFLARRCLDYDPAIHWPQIAALAAPPRSAAHPVRAGQMLDPTGAFTRRWVPELAPLPDALLQEPWKWPGARTLLGRRYPETLASLTPTPRPALPQPRRPASAAQLSLDL</sequence>
<evidence type="ECO:0000259" key="6">
    <source>
        <dbReference type="PROSITE" id="PS51645"/>
    </source>
</evidence>
<dbReference type="RefSeq" id="WP_091298589.1">
    <property type="nucleotide sequence ID" value="NZ_FOCE01000002.1"/>
</dbReference>
<keyword evidence="3 4" id="KW-0274">FAD</keyword>
<evidence type="ECO:0000256" key="1">
    <source>
        <dbReference type="ARBA" id="ARBA00001932"/>
    </source>
</evidence>
<dbReference type="PANTHER" id="PTHR11455">
    <property type="entry name" value="CRYPTOCHROME"/>
    <property type="match status" value="1"/>
</dbReference>
<evidence type="ECO:0000256" key="5">
    <source>
        <dbReference type="SAM" id="MobiDB-lite"/>
    </source>
</evidence>
<dbReference type="Gene3D" id="1.25.40.80">
    <property type="match status" value="1"/>
</dbReference>
<dbReference type="Pfam" id="PF03441">
    <property type="entry name" value="FAD_binding_7"/>
    <property type="match status" value="1"/>
</dbReference>
<dbReference type="AlphaFoldDB" id="A0A1H8CGG6"/>
<dbReference type="GO" id="GO:0009416">
    <property type="term" value="P:response to light stimulus"/>
    <property type="evidence" value="ECO:0007669"/>
    <property type="project" value="TreeGrafter"/>
</dbReference>
<evidence type="ECO:0000256" key="2">
    <source>
        <dbReference type="ARBA" id="ARBA00022630"/>
    </source>
</evidence>
<feature type="region of interest" description="Disordered" evidence="5">
    <location>
        <begin position="403"/>
        <end position="430"/>
    </location>
</feature>
<gene>
    <name evidence="7" type="ORF">SAMN04488103_102502</name>
</gene>